<feature type="transmembrane region" description="Helical" evidence="1">
    <location>
        <begin position="12"/>
        <end position="30"/>
    </location>
</feature>
<feature type="transmembrane region" description="Helical" evidence="1">
    <location>
        <begin position="60"/>
        <end position="87"/>
    </location>
</feature>
<dbReference type="RefSeq" id="WP_125755067.1">
    <property type="nucleotide sequence ID" value="NZ_JBHTOK010000010.1"/>
</dbReference>
<proteinExistence type="predicted"/>
<keyword evidence="1" id="KW-1133">Transmembrane helix</keyword>
<keyword evidence="1" id="KW-0812">Transmembrane</keyword>
<dbReference type="Proteomes" id="UP001597212">
    <property type="component" value="Unassembled WGS sequence"/>
</dbReference>
<accession>A0ABW4CWE4</accession>
<dbReference type="Pfam" id="PF01569">
    <property type="entry name" value="PAP2"/>
    <property type="match status" value="1"/>
</dbReference>
<dbReference type="CDD" id="cd03392">
    <property type="entry name" value="PAP2_like_2"/>
    <property type="match status" value="1"/>
</dbReference>
<feature type="domain" description="Phosphatidic acid phosphatase type 2/haloperoxidase" evidence="2">
    <location>
        <begin position="91"/>
        <end position="211"/>
    </location>
</feature>
<feature type="transmembrane region" description="Helical" evidence="1">
    <location>
        <begin position="147"/>
        <end position="163"/>
    </location>
</feature>
<evidence type="ECO:0000313" key="3">
    <source>
        <dbReference type="EMBL" id="MFD1440278.1"/>
    </source>
</evidence>
<keyword evidence="4" id="KW-1185">Reference proteome</keyword>
<dbReference type="SMART" id="SM00014">
    <property type="entry name" value="acidPPc"/>
    <property type="match status" value="1"/>
</dbReference>
<evidence type="ECO:0000313" key="4">
    <source>
        <dbReference type="Proteomes" id="UP001597212"/>
    </source>
</evidence>
<dbReference type="PANTHER" id="PTHR14969:SF13">
    <property type="entry name" value="AT30094P"/>
    <property type="match status" value="1"/>
</dbReference>
<feature type="transmembrane region" description="Helical" evidence="1">
    <location>
        <begin position="93"/>
        <end position="111"/>
    </location>
</feature>
<reference evidence="4" key="1">
    <citation type="journal article" date="2019" name="Int. J. Syst. Evol. Microbiol.">
        <title>The Global Catalogue of Microorganisms (GCM) 10K type strain sequencing project: providing services to taxonomists for standard genome sequencing and annotation.</title>
        <authorList>
            <consortium name="The Broad Institute Genomics Platform"/>
            <consortium name="The Broad Institute Genome Sequencing Center for Infectious Disease"/>
            <person name="Wu L."/>
            <person name="Ma J."/>
        </authorList>
    </citation>
    <scope>NUCLEOTIDE SEQUENCE [LARGE SCALE GENOMIC DNA]</scope>
    <source>
        <strain evidence="4">CCM 8912</strain>
    </source>
</reference>
<organism evidence="3 4">
    <name type="scientific">Lacticaseibacillus hegangensis</name>
    <dbReference type="NCBI Taxonomy" id="2486010"/>
    <lineage>
        <taxon>Bacteria</taxon>
        <taxon>Bacillati</taxon>
        <taxon>Bacillota</taxon>
        <taxon>Bacilli</taxon>
        <taxon>Lactobacillales</taxon>
        <taxon>Lactobacillaceae</taxon>
        <taxon>Lacticaseibacillus</taxon>
    </lineage>
</organism>
<sequence>MLKSFIMKKRPVYPLIIAAVSLAVFIPILIGVTTHAAWITAVDQCVIQVVTAYRPAWLTAIVLVITNLGDPPVVVIVGLIVAGILFYFRRRRYAWFAFASICLMSLFNHIVKSWIRRPRPFIQDPAITPLTPAGGWSFPSGHASGSMLLYGTVILIALSLVSLPWARRLLVGFSVVMIALIGVSRIYVQVHFPTDVLAGWSSALAGLMLLWWLMYPWLTAVGPTGWAGRAPRP</sequence>
<evidence type="ECO:0000256" key="1">
    <source>
        <dbReference type="SAM" id="Phobius"/>
    </source>
</evidence>
<dbReference type="InterPro" id="IPR000326">
    <property type="entry name" value="PAP2/HPO"/>
</dbReference>
<dbReference type="EMBL" id="JBHTOK010000010">
    <property type="protein sequence ID" value="MFD1440278.1"/>
    <property type="molecule type" value="Genomic_DNA"/>
</dbReference>
<dbReference type="InterPro" id="IPR036938">
    <property type="entry name" value="PAP2/HPO_sf"/>
</dbReference>
<gene>
    <name evidence="3" type="ORF">ACFQ5K_02575</name>
</gene>
<dbReference type="Gene3D" id="1.20.144.10">
    <property type="entry name" value="Phosphatidic acid phosphatase type 2/haloperoxidase"/>
    <property type="match status" value="2"/>
</dbReference>
<protein>
    <submittedName>
        <fullName evidence="3">Phosphatase PAP2 family protein</fullName>
    </submittedName>
</protein>
<comment type="caution">
    <text evidence="3">The sequence shown here is derived from an EMBL/GenBank/DDBJ whole genome shotgun (WGS) entry which is preliminary data.</text>
</comment>
<name>A0ABW4CWE4_9LACO</name>
<evidence type="ECO:0000259" key="2">
    <source>
        <dbReference type="SMART" id="SM00014"/>
    </source>
</evidence>
<dbReference type="SUPFAM" id="SSF48317">
    <property type="entry name" value="Acid phosphatase/Vanadium-dependent haloperoxidase"/>
    <property type="match status" value="1"/>
</dbReference>
<feature type="transmembrane region" description="Helical" evidence="1">
    <location>
        <begin position="169"/>
        <end position="188"/>
    </location>
</feature>
<dbReference type="PANTHER" id="PTHR14969">
    <property type="entry name" value="SPHINGOSINE-1-PHOSPHATE PHOSPHOHYDROLASE"/>
    <property type="match status" value="1"/>
</dbReference>
<keyword evidence="1" id="KW-0472">Membrane</keyword>